<proteinExistence type="predicted"/>
<feature type="compositionally biased region" description="Low complexity" evidence="1">
    <location>
        <begin position="81"/>
        <end position="96"/>
    </location>
</feature>
<feature type="compositionally biased region" description="Low complexity" evidence="1">
    <location>
        <begin position="193"/>
        <end position="216"/>
    </location>
</feature>
<keyword evidence="2" id="KW-0472">Membrane</keyword>
<accession>A0A5A9XLD1</accession>
<feature type="transmembrane region" description="Helical" evidence="2">
    <location>
        <begin position="25"/>
        <end position="47"/>
    </location>
</feature>
<gene>
    <name evidence="4" type="ORF">ET418_03035</name>
</gene>
<dbReference type="InterPro" id="IPR036680">
    <property type="entry name" value="SPOR-like_sf"/>
</dbReference>
<evidence type="ECO:0000259" key="3">
    <source>
        <dbReference type="PROSITE" id="PS51724"/>
    </source>
</evidence>
<dbReference type="AlphaFoldDB" id="A0A5A9XLD1"/>
<feature type="region of interest" description="Disordered" evidence="1">
    <location>
        <begin position="57"/>
        <end position="231"/>
    </location>
</feature>
<dbReference type="Proteomes" id="UP000324298">
    <property type="component" value="Unassembled WGS sequence"/>
</dbReference>
<feature type="domain" description="SPOR" evidence="3">
    <location>
        <begin position="229"/>
        <end position="311"/>
    </location>
</feature>
<dbReference type="EMBL" id="SRSD01000002">
    <property type="protein sequence ID" value="KAA0893957.1"/>
    <property type="molecule type" value="Genomic_DNA"/>
</dbReference>
<dbReference type="SUPFAM" id="SSF110997">
    <property type="entry name" value="Sporulation related repeat"/>
    <property type="match status" value="1"/>
</dbReference>
<dbReference type="GO" id="GO:0042834">
    <property type="term" value="F:peptidoglycan binding"/>
    <property type="evidence" value="ECO:0007669"/>
    <property type="project" value="InterPro"/>
</dbReference>
<feature type="compositionally biased region" description="Basic and acidic residues" evidence="1">
    <location>
        <begin position="119"/>
        <end position="153"/>
    </location>
</feature>
<evidence type="ECO:0000256" key="2">
    <source>
        <dbReference type="SAM" id="Phobius"/>
    </source>
</evidence>
<keyword evidence="5" id="KW-1185">Reference proteome</keyword>
<evidence type="ECO:0000313" key="5">
    <source>
        <dbReference type="Proteomes" id="UP000324298"/>
    </source>
</evidence>
<feature type="compositionally biased region" description="Low complexity" evidence="1">
    <location>
        <begin position="103"/>
        <end position="118"/>
    </location>
</feature>
<organism evidence="4 5">
    <name type="scientific">Oryzomonas rubra</name>
    <dbReference type="NCBI Taxonomy" id="2509454"/>
    <lineage>
        <taxon>Bacteria</taxon>
        <taxon>Pseudomonadati</taxon>
        <taxon>Thermodesulfobacteriota</taxon>
        <taxon>Desulfuromonadia</taxon>
        <taxon>Geobacterales</taxon>
        <taxon>Geobacteraceae</taxon>
        <taxon>Oryzomonas</taxon>
    </lineage>
</organism>
<protein>
    <submittedName>
        <fullName evidence="4">SPOR domain-containing protein</fullName>
    </submittedName>
</protein>
<dbReference type="RefSeq" id="WP_149306116.1">
    <property type="nucleotide sequence ID" value="NZ_SRSD01000002.1"/>
</dbReference>
<comment type="caution">
    <text evidence="4">The sequence shown here is derived from an EMBL/GenBank/DDBJ whole genome shotgun (WGS) entry which is preliminary data.</text>
</comment>
<dbReference type="Gene3D" id="3.30.70.1070">
    <property type="entry name" value="Sporulation related repeat"/>
    <property type="match status" value="1"/>
</dbReference>
<evidence type="ECO:0000313" key="4">
    <source>
        <dbReference type="EMBL" id="KAA0893957.1"/>
    </source>
</evidence>
<dbReference type="InterPro" id="IPR007730">
    <property type="entry name" value="SPOR-like_dom"/>
</dbReference>
<dbReference type="Pfam" id="PF05036">
    <property type="entry name" value="SPOR"/>
    <property type="match status" value="2"/>
</dbReference>
<name>A0A5A9XLD1_9BACT</name>
<keyword evidence="2" id="KW-1133">Transmembrane helix</keyword>
<dbReference type="PROSITE" id="PS51724">
    <property type="entry name" value="SPOR"/>
    <property type="match status" value="1"/>
</dbReference>
<sequence length="382" mass="39233">MDFKFGNDTKEPESTAPAEKGRQNMLLVVLLILVAAFAYLYFFTGLIKPQEAQKPAETPAPQVVKKPLPPRNGQAATDETAGAPEAQKNAAAPAASEAKKVASAEPPAAVKAAPAAKVEPPKPEAAKPAKPAAPEKKPAVPEKKAAPAAKEPKATAAAKQDATKAAPATKQQPAGAVKKPAPAQGSAKKPAEAAKAPGKSPAGASAVPAKKAAPATAKKDTVKPKPAPAKAAGPWTVVVGNYVLEEAMATDLSRVKGAGIETAVKPGGRKKSAMNRLLAGEYPSRVEAQQELDKLKRYTSDAFIMDQGGKFAVYAGSYLLTARAGSEKERLAAAGINLTVKHAEVSIPSKTLVAGTFNDRKGADAVLKKLKGLGIKASLSHP</sequence>
<feature type="compositionally biased region" description="Low complexity" evidence="1">
    <location>
        <begin position="154"/>
        <end position="174"/>
    </location>
</feature>
<evidence type="ECO:0000256" key="1">
    <source>
        <dbReference type="SAM" id="MobiDB-lite"/>
    </source>
</evidence>
<keyword evidence="2" id="KW-0812">Transmembrane</keyword>
<dbReference type="OrthoDB" id="5398025at2"/>
<reference evidence="4 5" key="1">
    <citation type="submission" date="2019-04" db="EMBL/GenBank/DDBJ databases">
        <title>Geobacter ruber sp. nov., ferric-reducing bacteria isolated from paddy soil.</title>
        <authorList>
            <person name="Xu Z."/>
            <person name="Masuda Y."/>
            <person name="Itoh H."/>
            <person name="Senoo K."/>
        </authorList>
    </citation>
    <scope>NUCLEOTIDE SEQUENCE [LARGE SCALE GENOMIC DNA]</scope>
    <source>
        <strain evidence="4 5">Red88</strain>
    </source>
</reference>